<feature type="compositionally biased region" description="Low complexity" evidence="1">
    <location>
        <begin position="391"/>
        <end position="459"/>
    </location>
</feature>
<evidence type="ECO:0000256" key="2">
    <source>
        <dbReference type="SAM" id="Phobius"/>
    </source>
</evidence>
<dbReference type="VEuPathDB" id="PlasmoDB:PKNH_0200700"/>
<name>A0A1Y3DSD1_PLAKN</name>
<evidence type="ECO:0000313" key="3">
    <source>
        <dbReference type="EMBL" id="OTN66156.1"/>
    </source>
</evidence>
<feature type="compositionally biased region" description="Polar residues" evidence="1">
    <location>
        <begin position="373"/>
        <end position="390"/>
    </location>
</feature>
<feature type="region of interest" description="Disordered" evidence="1">
    <location>
        <begin position="318"/>
        <end position="506"/>
    </location>
</feature>
<keyword evidence="2" id="KW-0472">Membrane</keyword>
<feature type="compositionally biased region" description="Polar residues" evidence="1">
    <location>
        <begin position="494"/>
        <end position="506"/>
    </location>
</feature>
<gene>
    <name evidence="3" type="ORF">PKNOH_S09509900</name>
</gene>
<reference evidence="3 4" key="1">
    <citation type="submission" date="2017-05" db="EMBL/GenBank/DDBJ databases">
        <title>PacBio assembly of a Plasmodium knowlesi genome sequence with Hi-C correction and manual annotation of the SICAvar gene family.</title>
        <authorList>
            <person name="Lapp S.A."/>
            <person name="Geraldo J.A."/>
            <person name="Chien J.-T."/>
            <person name="Ay F."/>
            <person name="Pakala S.B."/>
            <person name="Batugedara G."/>
            <person name="Humphrey J.C."/>
            <person name="Debarry J.D."/>
            <person name="Le Roch K.G."/>
            <person name="Galinski M.R."/>
            <person name="Kissinger J.C."/>
        </authorList>
    </citation>
    <scope>NUCLEOTIDE SEQUENCE [LARGE SCALE GENOMIC DNA]</scope>
    <source>
        <strain evidence="4">Malayan Strain Pk1 (A+)</strain>
    </source>
</reference>
<keyword evidence="2" id="KW-0812">Transmembrane</keyword>
<dbReference type="Proteomes" id="UP000195012">
    <property type="component" value="Unassembled WGS sequence"/>
</dbReference>
<feature type="compositionally biased region" description="Low complexity" evidence="1">
    <location>
        <begin position="358"/>
        <end position="372"/>
    </location>
</feature>
<evidence type="ECO:0000313" key="4">
    <source>
        <dbReference type="Proteomes" id="UP000195012"/>
    </source>
</evidence>
<feature type="transmembrane region" description="Helical" evidence="2">
    <location>
        <begin position="273"/>
        <end position="298"/>
    </location>
</feature>
<comment type="caution">
    <text evidence="3">The sequence shown here is derived from an EMBL/GenBank/DDBJ whole genome shotgun (WGS) entry which is preliminary data.</text>
</comment>
<keyword evidence="2" id="KW-1133">Transmembrane helix</keyword>
<organism evidence="3 4">
    <name type="scientific">Plasmodium knowlesi</name>
    <dbReference type="NCBI Taxonomy" id="5850"/>
    <lineage>
        <taxon>Eukaryota</taxon>
        <taxon>Sar</taxon>
        <taxon>Alveolata</taxon>
        <taxon>Apicomplexa</taxon>
        <taxon>Aconoidasida</taxon>
        <taxon>Haemosporida</taxon>
        <taxon>Plasmodiidae</taxon>
        <taxon>Plasmodium</taxon>
        <taxon>Plasmodium (Plasmodium)</taxon>
    </lineage>
</organism>
<sequence length="506" mass="55653">MTGGTQNEKLLEDTAIVKAMQKEYPFLKNWRDYHFEDMRGIYNSKFESICAEIAGKSDYRSKWNCLNLFSIIDTVINRGRVKEDDAIWTTIKKLFDRHKETIDFRSNIITRYINDMGKELQDILLEDFKKFKSTHENNYEFAHIAMLFYFTQNVVDIRELMNARSNTHFASSCKFVNHCLEIYRRIKHLKCSVNSPPNSRGSTLCVELNNFLQRYKELLYPKLKEWHIVDAPEKTDDPTIFPLKCANEVPESGFFSRYIENENHLSLGGKVGVISFSAIFVSLSLFMLYKFTPLGNIFGRDRRRRGRTWIDMGNGYGQEMDDDMSSIDPGSEGTQYMPYYDSQRMGGNGNYGMQSFDSSTTTGSGSTLRSTSYDSSQTLGGSPYGSSQTLGGSSYGSSQTFGSSTGGSSQTFGGSTGGSSQTFGGSTGGSSQTFGGSSYGPSQTFGSSTGASSQASGASQRGGPGTSRSSKRRVSQTSGGSGGRSSQTPGGSSYGSSQTLGGSSYS</sequence>
<accession>A0A1Y3DSD1</accession>
<dbReference type="EMBL" id="NETL01000023">
    <property type="protein sequence ID" value="OTN66156.1"/>
    <property type="molecule type" value="Genomic_DNA"/>
</dbReference>
<evidence type="ECO:0000256" key="1">
    <source>
        <dbReference type="SAM" id="MobiDB-lite"/>
    </source>
</evidence>
<dbReference type="OrthoDB" id="383182at2759"/>
<dbReference type="AlphaFoldDB" id="A0A1Y3DSD1"/>
<dbReference type="OMA" id="YINKQNC"/>
<protein>
    <submittedName>
        <fullName evidence="3">KIR-like protein</fullName>
    </submittedName>
</protein>
<dbReference type="VEuPathDB" id="PlasmoDB:PKA1H_020005700"/>
<proteinExistence type="predicted"/>
<dbReference type="VEuPathDB" id="PlasmoDB:PKNOH_S09509900"/>